<feature type="modified residue" description="4-aspartylphosphate" evidence="7">
    <location>
        <position position="488"/>
    </location>
</feature>
<evidence type="ECO:0000256" key="2">
    <source>
        <dbReference type="ARBA" id="ARBA00004429"/>
    </source>
</evidence>
<dbReference type="SMART" id="SM00388">
    <property type="entry name" value="HisKA"/>
    <property type="match status" value="1"/>
</dbReference>
<dbReference type="SUPFAM" id="SSF52172">
    <property type="entry name" value="CheY-like"/>
    <property type="match status" value="1"/>
</dbReference>
<dbReference type="InterPro" id="IPR004358">
    <property type="entry name" value="Sig_transdc_His_kin-like_C"/>
</dbReference>
<keyword evidence="8" id="KW-0175">Coiled coil</keyword>
<dbReference type="CDD" id="cd00082">
    <property type="entry name" value="HisKA"/>
    <property type="match status" value="1"/>
</dbReference>
<protein>
    <recommendedName>
        <fullName evidence="3">histidine kinase</fullName>
        <ecNumber evidence="3">2.7.13.3</ecNumber>
    </recommendedName>
</protein>
<dbReference type="InterPro" id="IPR003661">
    <property type="entry name" value="HisK_dim/P_dom"/>
</dbReference>
<feature type="domain" description="Response regulatory" evidence="10">
    <location>
        <begin position="439"/>
        <end position="555"/>
    </location>
</feature>
<evidence type="ECO:0000313" key="11">
    <source>
        <dbReference type="EMBL" id="NNG21550.1"/>
    </source>
</evidence>
<evidence type="ECO:0000256" key="5">
    <source>
        <dbReference type="ARBA" id="ARBA00022679"/>
    </source>
</evidence>
<comment type="subcellular location">
    <subcellularLocation>
        <location evidence="2">Cell inner membrane</location>
        <topology evidence="2">Multi-pass membrane protein</topology>
    </subcellularLocation>
</comment>
<evidence type="ECO:0000256" key="7">
    <source>
        <dbReference type="PROSITE-ProRule" id="PRU00169"/>
    </source>
</evidence>
<keyword evidence="6 11" id="KW-0418">Kinase</keyword>
<dbReference type="InterPro" id="IPR005467">
    <property type="entry name" value="His_kinase_dom"/>
</dbReference>
<dbReference type="GO" id="GO:0000155">
    <property type="term" value="F:phosphorelay sensor kinase activity"/>
    <property type="evidence" value="ECO:0007669"/>
    <property type="project" value="InterPro"/>
</dbReference>
<dbReference type="Gene3D" id="3.40.50.2300">
    <property type="match status" value="1"/>
</dbReference>
<evidence type="ECO:0000256" key="6">
    <source>
        <dbReference type="ARBA" id="ARBA00022777"/>
    </source>
</evidence>
<dbReference type="GO" id="GO:0005886">
    <property type="term" value="C:plasma membrane"/>
    <property type="evidence" value="ECO:0007669"/>
    <property type="project" value="UniProtKB-SubCell"/>
</dbReference>
<dbReference type="Pfam" id="PF00072">
    <property type="entry name" value="Response_reg"/>
    <property type="match status" value="1"/>
</dbReference>
<sequence>MIPFELVSIFIDLQGPDERLAATDRLARYAGVAQVLVFSKDAELGIFLPALGLPQTLRCGRRWQAFLQHCADAGNAHSSLPSAGNESDLPAWGHCDSTGTAIVVFLGTQPEAPVRAAIAALLPLLSAKLAGERSELAAAGLAAAARDSNRRASQLNNALDASRRELQAAYQLVENELVSRREAEARLRDTDRRKDEFLAMLAHELRNPLAPIGMAAQILRVGTVTPARLKQTCEIIDRQIGHMTSLLDDLLDVSRVTGGLVALAQERHEMGGIVRDAVEQARPLVDMRRQRLSLTLSAQAAQVVGDGTRLVQILTNLLNNASKYTPQGGVIELELTQDATMVHIVVRDNGIGIDAALLPHVFDLFVQGERSPDRAQGGLGLGLALVRALVERHGGSVSAASRGPGSGSEFTLRLPLAQGAEPVPAAREPGGAACERGMDILIVDDNADAADMLSMFLSTVGHQLRVAYEGSSALALAAQAPPDILLLDIGLPDIDGYEVARQVRALPQAAHATLIALTGYGQPADRERSIAAGFNHHLTKPVDAAALLRLLATVSKQTA</sequence>
<gene>
    <name evidence="11" type="ORF">HGB41_00835</name>
</gene>
<dbReference type="Gene3D" id="1.10.287.130">
    <property type="match status" value="1"/>
</dbReference>
<keyword evidence="12" id="KW-1185">Reference proteome</keyword>
<evidence type="ECO:0000256" key="3">
    <source>
        <dbReference type="ARBA" id="ARBA00012438"/>
    </source>
</evidence>
<dbReference type="SMART" id="SM00387">
    <property type="entry name" value="HATPase_c"/>
    <property type="match status" value="1"/>
</dbReference>
<dbReference type="CDD" id="cd00075">
    <property type="entry name" value="HATPase"/>
    <property type="match status" value="1"/>
</dbReference>
<dbReference type="PRINTS" id="PR00344">
    <property type="entry name" value="BCTRLSENSOR"/>
</dbReference>
<evidence type="ECO:0000256" key="4">
    <source>
        <dbReference type="ARBA" id="ARBA00022553"/>
    </source>
</evidence>
<dbReference type="InterPro" id="IPR036097">
    <property type="entry name" value="HisK_dim/P_sf"/>
</dbReference>
<dbReference type="Pfam" id="PF00512">
    <property type="entry name" value="HisKA"/>
    <property type="match status" value="1"/>
</dbReference>
<dbReference type="Gene3D" id="3.30.565.10">
    <property type="entry name" value="Histidine kinase-like ATPase, C-terminal domain"/>
    <property type="match status" value="1"/>
</dbReference>
<evidence type="ECO:0000259" key="9">
    <source>
        <dbReference type="PROSITE" id="PS50109"/>
    </source>
</evidence>
<dbReference type="EC" id="2.7.13.3" evidence="3"/>
<dbReference type="RefSeq" id="WP_171080102.1">
    <property type="nucleotide sequence ID" value="NZ_JABAIV010000001.1"/>
</dbReference>
<dbReference type="SUPFAM" id="SSF47384">
    <property type="entry name" value="Homodimeric domain of signal transducing histidine kinase"/>
    <property type="match status" value="1"/>
</dbReference>
<proteinExistence type="predicted"/>
<evidence type="ECO:0000313" key="12">
    <source>
        <dbReference type="Proteomes" id="UP000533905"/>
    </source>
</evidence>
<dbReference type="SMART" id="SM00448">
    <property type="entry name" value="REC"/>
    <property type="match status" value="1"/>
</dbReference>
<dbReference type="InterPro" id="IPR011006">
    <property type="entry name" value="CheY-like_superfamily"/>
</dbReference>
<dbReference type="Proteomes" id="UP000533905">
    <property type="component" value="Unassembled WGS sequence"/>
</dbReference>
<evidence type="ECO:0000256" key="8">
    <source>
        <dbReference type="SAM" id="Coils"/>
    </source>
</evidence>
<dbReference type="AlphaFoldDB" id="A0A7Y2JVY3"/>
<evidence type="ECO:0000256" key="1">
    <source>
        <dbReference type="ARBA" id="ARBA00000085"/>
    </source>
</evidence>
<dbReference type="SUPFAM" id="SSF55874">
    <property type="entry name" value="ATPase domain of HSP90 chaperone/DNA topoisomerase II/histidine kinase"/>
    <property type="match status" value="1"/>
</dbReference>
<dbReference type="PANTHER" id="PTHR43547:SF2">
    <property type="entry name" value="HYBRID SIGNAL TRANSDUCTION HISTIDINE KINASE C"/>
    <property type="match status" value="1"/>
</dbReference>
<comment type="caution">
    <text evidence="11">The sequence shown here is derived from an EMBL/GenBank/DDBJ whole genome shotgun (WGS) entry which is preliminary data.</text>
</comment>
<dbReference type="InterPro" id="IPR001789">
    <property type="entry name" value="Sig_transdc_resp-reg_receiver"/>
</dbReference>
<organism evidence="11 12">
    <name type="scientific">Telluria aromaticivorans</name>
    <dbReference type="NCBI Taxonomy" id="2725995"/>
    <lineage>
        <taxon>Bacteria</taxon>
        <taxon>Pseudomonadati</taxon>
        <taxon>Pseudomonadota</taxon>
        <taxon>Betaproteobacteria</taxon>
        <taxon>Burkholderiales</taxon>
        <taxon>Oxalobacteraceae</taxon>
        <taxon>Telluria group</taxon>
        <taxon>Telluria</taxon>
    </lineage>
</organism>
<dbReference type="Pfam" id="PF02518">
    <property type="entry name" value="HATPase_c"/>
    <property type="match status" value="1"/>
</dbReference>
<name>A0A7Y2JVY3_9BURK</name>
<feature type="domain" description="Histidine kinase" evidence="9">
    <location>
        <begin position="200"/>
        <end position="418"/>
    </location>
</feature>
<dbReference type="PROSITE" id="PS50109">
    <property type="entry name" value="HIS_KIN"/>
    <property type="match status" value="1"/>
</dbReference>
<feature type="coiled-coil region" evidence="8">
    <location>
        <begin position="145"/>
        <end position="176"/>
    </location>
</feature>
<dbReference type="InterPro" id="IPR036890">
    <property type="entry name" value="HATPase_C_sf"/>
</dbReference>
<evidence type="ECO:0000259" key="10">
    <source>
        <dbReference type="PROSITE" id="PS50110"/>
    </source>
</evidence>
<keyword evidence="4 7" id="KW-0597">Phosphoprotein</keyword>
<dbReference type="PROSITE" id="PS50110">
    <property type="entry name" value="RESPONSE_REGULATORY"/>
    <property type="match status" value="1"/>
</dbReference>
<dbReference type="FunFam" id="3.30.565.10:FF:000006">
    <property type="entry name" value="Sensor histidine kinase WalK"/>
    <property type="match status" value="1"/>
</dbReference>
<comment type="catalytic activity">
    <reaction evidence="1">
        <text>ATP + protein L-histidine = ADP + protein N-phospho-L-histidine.</text>
        <dbReference type="EC" id="2.7.13.3"/>
    </reaction>
</comment>
<dbReference type="CDD" id="cd17580">
    <property type="entry name" value="REC_2_DhkD-like"/>
    <property type="match status" value="1"/>
</dbReference>
<accession>A0A7Y2JVY3</accession>
<dbReference type="InterPro" id="IPR003594">
    <property type="entry name" value="HATPase_dom"/>
</dbReference>
<keyword evidence="5" id="KW-0808">Transferase</keyword>
<dbReference type="EMBL" id="JABAIV010000001">
    <property type="protein sequence ID" value="NNG21550.1"/>
    <property type="molecule type" value="Genomic_DNA"/>
</dbReference>
<dbReference type="PANTHER" id="PTHR43547">
    <property type="entry name" value="TWO-COMPONENT HISTIDINE KINASE"/>
    <property type="match status" value="1"/>
</dbReference>
<reference evidence="11 12" key="1">
    <citation type="submission" date="2020-04" db="EMBL/GenBank/DDBJ databases">
        <title>Massilia sp. nov., a cold adapted bacteria isolated from Arctic soil.</title>
        <authorList>
            <person name="Son J."/>
            <person name="Ka J.-O."/>
        </authorList>
    </citation>
    <scope>NUCLEOTIDE SEQUENCE [LARGE SCALE GENOMIC DNA]</scope>
    <source>
        <strain evidence="11 12">ML15P13</strain>
    </source>
</reference>